<dbReference type="UniPathway" id="UPA00395">
    <property type="reaction ID" value="UER00654"/>
</dbReference>
<dbReference type="Gene3D" id="2.60.120.260">
    <property type="entry name" value="Galactose-binding domain-like"/>
    <property type="match status" value="2"/>
</dbReference>
<dbReference type="EC" id="3.5.3.4" evidence="4"/>
<evidence type="ECO:0000256" key="1">
    <source>
        <dbReference type="ARBA" id="ARBA00009242"/>
    </source>
</evidence>
<evidence type="ECO:0000259" key="5">
    <source>
        <dbReference type="Pfam" id="PF03561"/>
    </source>
</evidence>
<evidence type="ECO:0000256" key="2">
    <source>
        <dbReference type="ARBA" id="ARBA00022631"/>
    </source>
</evidence>
<dbReference type="InterPro" id="IPR008979">
    <property type="entry name" value="Galactose-bd-like_sf"/>
</dbReference>
<evidence type="ECO:0000313" key="6">
    <source>
        <dbReference type="EMBL" id="CAA6800034.1"/>
    </source>
</evidence>
<accession>A0A6S6S3U1</accession>
<dbReference type="PIRSF" id="PIRSF016516">
    <property type="entry name" value="Allantoicase"/>
    <property type="match status" value="1"/>
</dbReference>
<evidence type="ECO:0000256" key="3">
    <source>
        <dbReference type="ARBA" id="ARBA00022801"/>
    </source>
</evidence>
<dbReference type="NCBIfam" id="TIGR02961">
    <property type="entry name" value="allantoicase"/>
    <property type="match status" value="1"/>
</dbReference>
<dbReference type="SUPFAM" id="SSF49785">
    <property type="entry name" value="Galactose-binding domain-like"/>
    <property type="match status" value="2"/>
</dbReference>
<dbReference type="PANTHER" id="PTHR12045">
    <property type="entry name" value="ALLANTOICASE"/>
    <property type="match status" value="1"/>
</dbReference>
<dbReference type="InterPro" id="IPR015908">
    <property type="entry name" value="Allantoicase_dom"/>
</dbReference>
<dbReference type="AlphaFoldDB" id="A0A6S6S3U1"/>
<keyword evidence="2 4" id="KW-0659">Purine metabolism</keyword>
<name>A0A6S6S3U1_9GAMM</name>
<dbReference type="InterPro" id="IPR005164">
    <property type="entry name" value="Allantoicase"/>
</dbReference>
<keyword evidence="3 4" id="KW-0378">Hydrolase</keyword>
<dbReference type="GO" id="GO:0000256">
    <property type="term" value="P:allantoin catabolic process"/>
    <property type="evidence" value="ECO:0007669"/>
    <property type="project" value="UniProtKB-UniRule"/>
</dbReference>
<dbReference type="GO" id="GO:0006144">
    <property type="term" value="P:purine nucleobase metabolic process"/>
    <property type="evidence" value="ECO:0007669"/>
    <property type="project" value="UniProtKB-KW"/>
</dbReference>
<proteinExistence type="inferred from homology"/>
<gene>
    <name evidence="4" type="primary">alc</name>
    <name evidence="6" type="ORF">HELGO_WM27687</name>
</gene>
<comment type="pathway">
    <text evidence="4">Nitrogen metabolism; (S)-allantoin degradation; (S)-ureidoglycolate from allantoate (aminidohydrolase route): step 1/1.</text>
</comment>
<evidence type="ECO:0000256" key="4">
    <source>
        <dbReference type="HAMAP-Rule" id="MF_00813"/>
    </source>
</evidence>
<comment type="similarity">
    <text evidence="1 4">Belongs to the allantoicase family.</text>
</comment>
<dbReference type="EMBL" id="CACVAV010000003">
    <property type="protein sequence ID" value="CAA6800034.1"/>
    <property type="molecule type" value="Genomic_DNA"/>
</dbReference>
<comment type="catalytic activity">
    <reaction evidence="4">
        <text>allantoate + H2O = (S)-ureidoglycolate + urea</text>
        <dbReference type="Rhea" id="RHEA:11016"/>
        <dbReference type="ChEBI" id="CHEBI:15377"/>
        <dbReference type="ChEBI" id="CHEBI:16199"/>
        <dbReference type="ChEBI" id="CHEBI:17536"/>
        <dbReference type="ChEBI" id="CHEBI:57296"/>
        <dbReference type="EC" id="3.5.3.4"/>
    </reaction>
</comment>
<reference evidence="6" key="1">
    <citation type="submission" date="2020-01" db="EMBL/GenBank/DDBJ databases">
        <authorList>
            <person name="Meier V. D."/>
            <person name="Meier V D."/>
        </authorList>
    </citation>
    <scope>NUCLEOTIDE SEQUENCE</scope>
    <source>
        <strain evidence="6">HLG_WM_MAG_08</strain>
    </source>
</reference>
<organism evidence="6">
    <name type="scientific">uncultured Thiotrichaceae bacterium</name>
    <dbReference type="NCBI Taxonomy" id="298394"/>
    <lineage>
        <taxon>Bacteria</taxon>
        <taxon>Pseudomonadati</taxon>
        <taxon>Pseudomonadota</taxon>
        <taxon>Gammaproteobacteria</taxon>
        <taxon>Thiotrichales</taxon>
        <taxon>Thiotrichaceae</taxon>
        <taxon>environmental samples</taxon>
    </lineage>
</organism>
<feature type="domain" description="Allantoicase" evidence="5">
    <location>
        <begin position="21"/>
        <end position="166"/>
    </location>
</feature>
<dbReference type="Pfam" id="PF03561">
    <property type="entry name" value="Allantoicase"/>
    <property type="match status" value="2"/>
</dbReference>
<dbReference type="FunFam" id="2.60.120.260:FF:000090">
    <property type="entry name" value="Probable allantoicase"/>
    <property type="match status" value="1"/>
</dbReference>
<dbReference type="GO" id="GO:0004037">
    <property type="term" value="F:allantoicase activity"/>
    <property type="evidence" value="ECO:0007669"/>
    <property type="project" value="UniProtKB-UniRule"/>
</dbReference>
<dbReference type="PANTHER" id="PTHR12045:SF3">
    <property type="entry name" value="INACTIVE ALLANTOICASE-RELATED"/>
    <property type="match status" value="1"/>
</dbReference>
<dbReference type="FunFam" id="2.60.120.260:FF:000059">
    <property type="entry name" value="Probable allantoicase"/>
    <property type="match status" value="1"/>
</dbReference>
<sequence length="333" mass="37565">MSEVNNHPFQRYINLAEPRLGAEAIFATDEWFADKSRMLKPEPGVFIPDKFDDNGKWMDGWETRRKRTEGYDYCIIKLGKSGTIRGVDIDTSNFTGNYPPAASLDACYSYDGNLDQAEWVEILPSVSLNGDSHHFHAIDDQTSYSHVRLNIYPDGGVARLRIYGEPQCNWDKRDPADQVDLLAIEHGGRAVTCNDEHFGSIMNLNMPGRGINMGDGWETRRRREPGNDWAIMQLGHAGVIESVQIDTAHFKGNYPDQCSIQAAYMKGGTEQSLVTQSMFWKEVLPPQKLEMDAIHDFTEQVKAIGPVTHVRINIIPDGGLSRVRLFGHIHTQE</sequence>
<protein>
    <recommendedName>
        <fullName evidence="4">Probable allantoicase</fullName>
        <ecNumber evidence="4">3.5.3.4</ecNumber>
    </recommendedName>
    <alternativeName>
        <fullName evidence="4">Allantoate amidinohydrolase</fullName>
    </alternativeName>
</protein>
<feature type="domain" description="Allantoicase" evidence="5">
    <location>
        <begin position="187"/>
        <end position="329"/>
    </location>
</feature>
<dbReference type="HAMAP" id="MF_00813">
    <property type="entry name" value="Allantoicase"/>
    <property type="match status" value="1"/>
</dbReference>